<dbReference type="Proteomes" id="UP001416858">
    <property type="component" value="Unassembled WGS sequence"/>
</dbReference>
<evidence type="ECO:0008006" key="9">
    <source>
        <dbReference type="Google" id="ProtNLM"/>
    </source>
</evidence>
<dbReference type="InterPro" id="IPR033803">
    <property type="entry name" value="CBD-like_Golvesin-Xly"/>
</dbReference>
<evidence type="ECO:0000259" key="5">
    <source>
        <dbReference type="Pfam" id="PF07635"/>
    </source>
</evidence>
<comment type="caution">
    <text evidence="7">The sequence shown here is derived from an EMBL/GenBank/DDBJ whole genome shotgun (WGS) entry which is preliminary data.</text>
</comment>
<accession>A0ABP9VRE1</accession>
<name>A0ABP9VRE1_9BACT</name>
<dbReference type="RefSeq" id="WP_345683706.1">
    <property type="nucleotide sequence ID" value="NZ_BAABRO010000004.1"/>
</dbReference>
<dbReference type="EMBL" id="BAABRO010000004">
    <property type="protein sequence ID" value="GAA5506793.1"/>
    <property type="molecule type" value="Genomic_DNA"/>
</dbReference>
<evidence type="ECO:0000259" key="3">
    <source>
        <dbReference type="Pfam" id="PF07583"/>
    </source>
</evidence>
<dbReference type="Pfam" id="PF07635">
    <property type="entry name" value="PSCyt1"/>
    <property type="match status" value="1"/>
</dbReference>
<dbReference type="PANTHER" id="PTHR35889">
    <property type="entry name" value="CYCLOINULO-OLIGOSACCHARIDE FRUCTANOTRANSFERASE-RELATED"/>
    <property type="match status" value="1"/>
</dbReference>
<dbReference type="InterPro" id="IPR011429">
    <property type="entry name" value="Cyt_c_Planctomycete-type"/>
</dbReference>
<sequence length="1033" mass="115245">MYRRRSVSRMPPPLGPCRLPARRLVARQLDARRSVAQLVIVLGAITLPLFVGTAVVGQAPIQPEVRSEAKPSAEHEAFFETVIRPALIEHCLDCHSVENEVSGGLQLDTKAGWQAGGDSGAAMVPGHPDRGTLMAAIRYEDADLQMPPDGKLPGHLIDAFAKWIADGVYDPRTAEVAATRSNSGLSVEQAQQHWAYRPIQTPSLPSDSATASSSPIDYFLNRRLLESGLTATSVADHSTLVRRLYFDLTGLPPRPPLAPPTETSPTGPHPTETRRSDAKQSKNQQHHPAAYDADAYETLVDELLASPQFGETFARHWMDVARYAESITLRGFVFPEAWRYRDYLVEAFNTDRPFDQMIREQIAGDLLKSDDLHQRQMQHVATTFLMMGNSNLEQQDKTQLEMDVIDEQLDTIGRGFLGQTIGCARCHDHKFDPIPTRDYYALAGIFRSATALKHANLSRWIEKPLPLSESMQRHYESISQKLQSVNAEIASRKKSASIKLSEENRIIPLVELDGIVVDSGAAKLVGEWIHSTSVGRLIGDGYIHDGNDHKGFKTATFEPQDLPAGKYQVRLAYSAGTNRASNTVVRIFSVNEETVVRINQRRVPPEEGVWISLGEYDFERNGQAFVIVSNEDSDGYVIVDAVQFLPLASNPNRADSQAAAQSKQPGQTEDEKQKQIQAAENARIIADLEVERKSLMQQLAERPHYMTLEENATPTDVAIHIRGDVHNLGDRVPRGFLTALPHGDSHPIDPDTSGRLELANWIASPENPLTARVYANRIWAALMGQGIVHSMNNFGTKGDVPTHPELLDWLASELIQNQWSTKHLVRTIVMSDAYRRRLTLDDPAANQMQQKLDPKNELYWRANSRRLRVESLRDAMLQISGELDLSQGGSLIRPGTNADYNYRIDSPRRSIYHPVFRNALPELFEAFDFADASVSVGQRTRSTVATQALVLVNHPWIIARAQAAAENFRQHGSLSNADLVDLIYQHCFYRLPSDSERSTCVAFLAQSDDSDDLDRLAMLIHSLFASLDFRYLP</sequence>
<reference evidence="7 8" key="1">
    <citation type="submission" date="2024-02" db="EMBL/GenBank/DDBJ databases">
        <title>Rhodopirellula caenicola NBRC 110016.</title>
        <authorList>
            <person name="Ichikawa N."/>
            <person name="Katano-Makiyama Y."/>
            <person name="Hidaka K."/>
        </authorList>
    </citation>
    <scope>NUCLEOTIDE SEQUENCE [LARGE SCALE GENOMIC DNA]</scope>
    <source>
        <strain evidence="7 8">NBRC 110016</strain>
    </source>
</reference>
<keyword evidence="8" id="KW-1185">Reference proteome</keyword>
<keyword evidence="2" id="KW-1133">Transmembrane helix</keyword>
<keyword evidence="2" id="KW-0812">Transmembrane</keyword>
<feature type="domain" description="DUF1549" evidence="3">
    <location>
        <begin position="215"/>
        <end position="449"/>
    </location>
</feature>
<feature type="region of interest" description="Disordered" evidence="1">
    <location>
        <begin position="653"/>
        <end position="675"/>
    </location>
</feature>
<organism evidence="7 8">
    <name type="scientific">Novipirellula caenicola</name>
    <dbReference type="NCBI Taxonomy" id="1536901"/>
    <lineage>
        <taxon>Bacteria</taxon>
        <taxon>Pseudomonadati</taxon>
        <taxon>Planctomycetota</taxon>
        <taxon>Planctomycetia</taxon>
        <taxon>Pirellulales</taxon>
        <taxon>Pirellulaceae</taxon>
        <taxon>Novipirellula</taxon>
    </lineage>
</organism>
<keyword evidence="2" id="KW-0472">Membrane</keyword>
<feature type="transmembrane region" description="Helical" evidence="2">
    <location>
        <begin position="35"/>
        <end position="57"/>
    </location>
</feature>
<dbReference type="Pfam" id="PF07583">
    <property type="entry name" value="PSCyt2"/>
    <property type="match status" value="1"/>
</dbReference>
<proteinExistence type="predicted"/>
<evidence type="ECO:0000256" key="1">
    <source>
        <dbReference type="SAM" id="MobiDB-lite"/>
    </source>
</evidence>
<dbReference type="PANTHER" id="PTHR35889:SF3">
    <property type="entry name" value="F-BOX DOMAIN-CONTAINING PROTEIN"/>
    <property type="match status" value="1"/>
</dbReference>
<evidence type="ECO:0000313" key="8">
    <source>
        <dbReference type="Proteomes" id="UP001416858"/>
    </source>
</evidence>
<feature type="domain" description="DUF1553" evidence="4">
    <location>
        <begin position="754"/>
        <end position="1004"/>
    </location>
</feature>
<evidence type="ECO:0000256" key="2">
    <source>
        <dbReference type="SAM" id="Phobius"/>
    </source>
</evidence>
<protein>
    <recommendedName>
        <fullName evidence="9">Xanthan lyase</fullName>
    </recommendedName>
</protein>
<feature type="region of interest" description="Disordered" evidence="1">
    <location>
        <begin position="251"/>
        <end position="288"/>
    </location>
</feature>
<evidence type="ECO:0000313" key="7">
    <source>
        <dbReference type="EMBL" id="GAA5506793.1"/>
    </source>
</evidence>
<feature type="compositionally biased region" description="Basic and acidic residues" evidence="1">
    <location>
        <begin position="271"/>
        <end position="280"/>
    </location>
</feature>
<feature type="domain" description="Golvesin/Xly CBD-like" evidence="6">
    <location>
        <begin position="518"/>
        <end position="644"/>
    </location>
</feature>
<dbReference type="Pfam" id="PF07587">
    <property type="entry name" value="PSD1"/>
    <property type="match status" value="1"/>
</dbReference>
<feature type="domain" description="Cytochrome C Planctomycete-type" evidence="5">
    <location>
        <begin position="91"/>
        <end position="150"/>
    </location>
</feature>
<dbReference type="Pfam" id="PF25275">
    <property type="entry name" value="Golvesin_C"/>
    <property type="match status" value="1"/>
</dbReference>
<evidence type="ECO:0000259" key="6">
    <source>
        <dbReference type="Pfam" id="PF25275"/>
    </source>
</evidence>
<dbReference type="InterPro" id="IPR022655">
    <property type="entry name" value="DUF1553"/>
</dbReference>
<feature type="compositionally biased region" description="Polar residues" evidence="1">
    <location>
        <begin position="653"/>
        <end position="667"/>
    </location>
</feature>
<gene>
    <name evidence="7" type="ORF">Rcae01_02246</name>
</gene>
<dbReference type="InterPro" id="IPR011444">
    <property type="entry name" value="DUF1549"/>
</dbReference>
<evidence type="ECO:0000259" key="4">
    <source>
        <dbReference type="Pfam" id="PF07587"/>
    </source>
</evidence>